<feature type="region of interest" description="Disordered" evidence="1">
    <location>
        <begin position="1"/>
        <end position="26"/>
    </location>
</feature>
<dbReference type="SUPFAM" id="SSF54695">
    <property type="entry name" value="POZ domain"/>
    <property type="match status" value="1"/>
</dbReference>
<dbReference type="InterPro" id="IPR011333">
    <property type="entry name" value="SKP1/BTB/POZ_sf"/>
</dbReference>
<dbReference type="InterPro" id="IPR000210">
    <property type="entry name" value="BTB/POZ_dom"/>
</dbReference>
<comment type="caution">
    <text evidence="3">The sequence shown here is derived from an EMBL/GenBank/DDBJ whole genome shotgun (WGS) entry which is preliminary data.</text>
</comment>
<dbReference type="SMART" id="SM00225">
    <property type="entry name" value="BTB"/>
    <property type="match status" value="1"/>
</dbReference>
<dbReference type="PROSITE" id="PS50097">
    <property type="entry name" value="BTB"/>
    <property type="match status" value="1"/>
</dbReference>
<evidence type="ECO:0000259" key="2">
    <source>
        <dbReference type="PROSITE" id="PS50097"/>
    </source>
</evidence>
<reference evidence="3 4" key="1">
    <citation type="submission" date="2018-11" db="EMBL/GenBank/DDBJ databases">
        <title>Genome assembly of Steccherinum ochraceum LE-BIN_3174, the white-rot fungus of the Steccherinaceae family (The Residual Polyporoid clade, Polyporales, Basidiomycota).</title>
        <authorList>
            <person name="Fedorova T.V."/>
            <person name="Glazunova O.A."/>
            <person name="Landesman E.O."/>
            <person name="Moiseenko K.V."/>
            <person name="Psurtseva N.V."/>
            <person name="Savinova O.S."/>
            <person name="Shakhova N.V."/>
            <person name="Tyazhelova T.V."/>
            <person name="Vasina D.V."/>
        </authorList>
    </citation>
    <scope>NUCLEOTIDE SEQUENCE [LARGE SCALE GENOMIC DNA]</scope>
    <source>
        <strain evidence="3 4">LE-BIN_3174</strain>
    </source>
</reference>
<organism evidence="3 4">
    <name type="scientific">Steccherinum ochraceum</name>
    <dbReference type="NCBI Taxonomy" id="92696"/>
    <lineage>
        <taxon>Eukaryota</taxon>
        <taxon>Fungi</taxon>
        <taxon>Dikarya</taxon>
        <taxon>Basidiomycota</taxon>
        <taxon>Agaricomycotina</taxon>
        <taxon>Agaricomycetes</taxon>
        <taxon>Polyporales</taxon>
        <taxon>Steccherinaceae</taxon>
        <taxon>Steccherinum</taxon>
    </lineage>
</organism>
<gene>
    <name evidence="3" type="ORF">EIP91_004959</name>
</gene>
<proteinExistence type="predicted"/>
<feature type="domain" description="BTB" evidence="2">
    <location>
        <begin position="36"/>
        <end position="107"/>
    </location>
</feature>
<evidence type="ECO:0000256" key="1">
    <source>
        <dbReference type="SAM" id="MobiDB-lite"/>
    </source>
</evidence>
<protein>
    <recommendedName>
        <fullName evidence="2">BTB domain-containing protein</fullName>
    </recommendedName>
</protein>
<dbReference type="AlphaFoldDB" id="A0A4R0RAH0"/>
<evidence type="ECO:0000313" key="3">
    <source>
        <dbReference type="EMBL" id="TCD63776.1"/>
    </source>
</evidence>
<feature type="compositionally biased region" description="Basic and acidic residues" evidence="1">
    <location>
        <begin position="10"/>
        <end position="26"/>
    </location>
</feature>
<dbReference type="Pfam" id="PF00651">
    <property type="entry name" value="BTB"/>
    <property type="match status" value="1"/>
</dbReference>
<keyword evidence="4" id="KW-1185">Reference proteome</keyword>
<accession>A0A4R0RAH0</accession>
<evidence type="ECO:0000313" key="4">
    <source>
        <dbReference type="Proteomes" id="UP000292702"/>
    </source>
</evidence>
<dbReference type="Proteomes" id="UP000292702">
    <property type="component" value="Unassembled WGS sequence"/>
</dbReference>
<dbReference type="STRING" id="92696.A0A4R0RAH0"/>
<sequence>MSSPPSLKRQRVDDDNGASDIDHGQTRHPDLWFEDGNVILSVKDTFFRVYRGILANASPVFRDLFTVPQPPDGETMDGCPVIRLQDPKEDMENFLKVLFKGVRAVRTKEARASWPITRALIRLGDKYQIDELLQEGKERLLVRLPDGIDDWDALYYPEGTDHAESAPSDEIQVIAMANISRQLKMRDTLARAIYRCIRLESSTILAGCPGADGVHEFLSTENLALCMDIRPSLLIWDARMRSDLVFGSPAGRGHCCIGQIKSIQDDFSRDLVMPALEKASLETSESLSTVLTMIVQ</sequence>
<dbReference type="Gene3D" id="3.30.710.10">
    <property type="entry name" value="Potassium Channel Kv1.1, Chain A"/>
    <property type="match status" value="1"/>
</dbReference>
<name>A0A4R0RAH0_9APHY</name>
<dbReference type="OrthoDB" id="3036049at2759"/>
<dbReference type="EMBL" id="RWJN01000276">
    <property type="protein sequence ID" value="TCD63776.1"/>
    <property type="molecule type" value="Genomic_DNA"/>
</dbReference>